<evidence type="ECO:0000256" key="1">
    <source>
        <dbReference type="SAM" id="Phobius"/>
    </source>
</evidence>
<evidence type="ECO:0008006" key="4">
    <source>
        <dbReference type="Google" id="ProtNLM"/>
    </source>
</evidence>
<keyword evidence="1" id="KW-1133">Transmembrane helix</keyword>
<organism evidence="2 3">
    <name type="scientific">Populus tomentosa</name>
    <name type="common">Chinese white poplar</name>
    <dbReference type="NCBI Taxonomy" id="118781"/>
    <lineage>
        <taxon>Eukaryota</taxon>
        <taxon>Viridiplantae</taxon>
        <taxon>Streptophyta</taxon>
        <taxon>Embryophyta</taxon>
        <taxon>Tracheophyta</taxon>
        <taxon>Spermatophyta</taxon>
        <taxon>Magnoliopsida</taxon>
        <taxon>eudicotyledons</taxon>
        <taxon>Gunneridae</taxon>
        <taxon>Pentapetalae</taxon>
        <taxon>rosids</taxon>
        <taxon>fabids</taxon>
        <taxon>Malpighiales</taxon>
        <taxon>Salicaceae</taxon>
        <taxon>Saliceae</taxon>
        <taxon>Populus</taxon>
    </lineage>
</organism>
<dbReference type="Proteomes" id="UP000886885">
    <property type="component" value="Chromosome 1A"/>
</dbReference>
<dbReference type="OrthoDB" id="851830at2759"/>
<name>A0A8X8DIC5_POPTO</name>
<sequence length="208" mass="22980">MSTNGNLTPLSYSASSLSLITINTSSQLSYKLTSSNYLSWCATFLTILIGYDLTTYLDDTLQCPPTLDANSSTSDVALHAHWNRKDQLLLNAIFASICEAVMSLIAMTTTSFMMISDELSLIDAPVSDDDLTLYVLNGLGLEFKDMVAPIHMRETALYFAELHDLLIGHEHYLKRMDGQPSSNLVVTANTSQRSAISRINYLLVSRPL</sequence>
<feature type="transmembrane region" description="Helical" evidence="1">
    <location>
        <begin position="88"/>
        <end position="107"/>
    </location>
</feature>
<protein>
    <recommendedName>
        <fullName evidence="4">Retrotransposon Copia-like N-terminal domain-containing protein</fullName>
    </recommendedName>
</protein>
<accession>A0A8X8DIC5</accession>
<keyword evidence="3" id="KW-1185">Reference proteome</keyword>
<proteinExistence type="predicted"/>
<dbReference type="PANTHER" id="PTHR47481:SF9">
    <property type="entry name" value="RETROTRANSPOSON GAG DOMAIN-CONTAINING PROTEIN"/>
    <property type="match status" value="1"/>
</dbReference>
<dbReference type="PANTHER" id="PTHR47481">
    <property type="match status" value="1"/>
</dbReference>
<evidence type="ECO:0000313" key="3">
    <source>
        <dbReference type="Proteomes" id="UP000886885"/>
    </source>
</evidence>
<comment type="caution">
    <text evidence="2">The sequence shown here is derived from an EMBL/GenBank/DDBJ whole genome shotgun (WGS) entry which is preliminary data.</text>
</comment>
<keyword evidence="1" id="KW-0812">Transmembrane</keyword>
<dbReference type="EMBL" id="JAAWWB010000001">
    <property type="protein sequence ID" value="KAG6792463.1"/>
    <property type="molecule type" value="Genomic_DNA"/>
</dbReference>
<gene>
    <name evidence="2" type="ORF">POTOM_001613</name>
</gene>
<evidence type="ECO:0000313" key="2">
    <source>
        <dbReference type="EMBL" id="KAG6792463.1"/>
    </source>
</evidence>
<dbReference type="AlphaFoldDB" id="A0A8X8DIC5"/>
<keyword evidence="1" id="KW-0472">Membrane</keyword>
<reference evidence="2" key="1">
    <citation type="journal article" date="2020" name="bioRxiv">
        <title>Hybrid origin of Populus tomentosa Carr. identified through genome sequencing and phylogenomic analysis.</title>
        <authorList>
            <person name="An X."/>
            <person name="Gao K."/>
            <person name="Chen Z."/>
            <person name="Li J."/>
            <person name="Yang X."/>
            <person name="Yang X."/>
            <person name="Zhou J."/>
            <person name="Guo T."/>
            <person name="Zhao T."/>
            <person name="Huang S."/>
            <person name="Miao D."/>
            <person name="Khan W.U."/>
            <person name="Rao P."/>
            <person name="Ye M."/>
            <person name="Lei B."/>
            <person name="Liao W."/>
            <person name="Wang J."/>
            <person name="Ji L."/>
            <person name="Li Y."/>
            <person name="Guo B."/>
            <person name="Mustafa N.S."/>
            <person name="Li S."/>
            <person name="Yun Q."/>
            <person name="Keller S.R."/>
            <person name="Mao J."/>
            <person name="Zhang R."/>
            <person name="Strauss S.H."/>
        </authorList>
    </citation>
    <scope>NUCLEOTIDE SEQUENCE</scope>
    <source>
        <strain evidence="2">GM15</strain>
        <tissue evidence="2">Leaf</tissue>
    </source>
</reference>